<gene>
    <name evidence="6" type="ORF">Esi_0008_0167</name>
</gene>
<evidence type="ECO:0000256" key="1">
    <source>
        <dbReference type="ARBA" id="ARBA00023029"/>
    </source>
</evidence>
<dbReference type="Gene3D" id="1.10.290.10">
    <property type="entry name" value="Topoisomerase I, domain 4"/>
    <property type="match status" value="1"/>
</dbReference>
<organism evidence="6 7">
    <name type="scientific">Ectocarpus siliculosus</name>
    <name type="common">Brown alga</name>
    <name type="synonym">Conferva siliculosa</name>
    <dbReference type="NCBI Taxonomy" id="2880"/>
    <lineage>
        <taxon>Eukaryota</taxon>
        <taxon>Sar</taxon>
        <taxon>Stramenopiles</taxon>
        <taxon>Ochrophyta</taxon>
        <taxon>PX clade</taxon>
        <taxon>Phaeophyceae</taxon>
        <taxon>Ectocarpales</taxon>
        <taxon>Ectocarpaceae</taxon>
        <taxon>Ectocarpus</taxon>
    </lineage>
</organism>
<dbReference type="InterPro" id="IPR013497">
    <property type="entry name" value="Topo_IA_cen"/>
</dbReference>
<dbReference type="InterPro" id="IPR023405">
    <property type="entry name" value="Topo_IA_core_domain"/>
</dbReference>
<evidence type="ECO:0000313" key="7">
    <source>
        <dbReference type="Proteomes" id="UP000002630"/>
    </source>
</evidence>
<dbReference type="InterPro" id="IPR013825">
    <property type="entry name" value="Topo_IA_cen_sub2"/>
</dbReference>
<dbReference type="EMBL" id="FN649035">
    <property type="protein sequence ID" value="CBJ25717.1"/>
    <property type="molecule type" value="Genomic_DNA"/>
</dbReference>
<dbReference type="OrthoDB" id="38765at2759"/>
<feature type="domain" description="DNA topoisomerase type IA DNA-binding" evidence="5">
    <location>
        <begin position="93"/>
        <end position="288"/>
    </location>
</feature>
<evidence type="ECO:0000256" key="3">
    <source>
        <dbReference type="ARBA" id="ARBA00023235"/>
    </source>
</evidence>
<dbReference type="GO" id="GO:0003677">
    <property type="term" value="F:DNA binding"/>
    <property type="evidence" value="ECO:0007669"/>
    <property type="project" value="UniProtKB-KW"/>
</dbReference>
<proteinExistence type="predicted"/>
<evidence type="ECO:0000313" key="6">
    <source>
        <dbReference type="EMBL" id="CBJ25717.1"/>
    </source>
</evidence>
<dbReference type="InterPro" id="IPR003602">
    <property type="entry name" value="Topo_IA_DNA-bd_dom"/>
</dbReference>
<accession>D7G724</accession>
<protein>
    <recommendedName>
        <fullName evidence="5">DNA topoisomerase type IA DNA-binding domain-containing protein</fullName>
    </recommendedName>
</protein>
<evidence type="ECO:0000256" key="4">
    <source>
        <dbReference type="SAM" id="MobiDB-lite"/>
    </source>
</evidence>
<feature type="region of interest" description="Disordered" evidence="4">
    <location>
        <begin position="274"/>
        <end position="308"/>
    </location>
</feature>
<keyword evidence="1" id="KW-0799">Topoisomerase</keyword>
<evidence type="ECO:0000259" key="5">
    <source>
        <dbReference type="SMART" id="SM00437"/>
    </source>
</evidence>
<dbReference type="Gene3D" id="2.70.20.10">
    <property type="entry name" value="Topoisomerase I, domain 3"/>
    <property type="match status" value="1"/>
</dbReference>
<dbReference type="PANTHER" id="PTHR42785:SF1">
    <property type="entry name" value="DNA TOPOISOMERASE"/>
    <property type="match status" value="1"/>
</dbReference>
<keyword evidence="3" id="KW-0413">Isomerase</keyword>
<dbReference type="InterPro" id="IPR000380">
    <property type="entry name" value="Topo_IA"/>
</dbReference>
<reference evidence="6 7" key="1">
    <citation type="journal article" date="2010" name="Nature">
        <title>The Ectocarpus genome and the independent evolution of multicellularity in brown algae.</title>
        <authorList>
            <person name="Cock J.M."/>
            <person name="Sterck L."/>
            <person name="Rouze P."/>
            <person name="Scornet D."/>
            <person name="Allen A.E."/>
            <person name="Amoutzias G."/>
            <person name="Anthouard V."/>
            <person name="Artiguenave F."/>
            <person name="Aury J.M."/>
            <person name="Badger J.H."/>
            <person name="Beszteri B."/>
            <person name="Billiau K."/>
            <person name="Bonnet E."/>
            <person name="Bothwell J.H."/>
            <person name="Bowler C."/>
            <person name="Boyen C."/>
            <person name="Brownlee C."/>
            <person name="Carrano C.J."/>
            <person name="Charrier B."/>
            <person name="Cho G.Y."/>
            <person name="Coelho S.M."/>
            <person name="Collen J."/>
            <person name="Corre E."/>
            <person name="Da Silva C."/>
            <person name="Delage L."/>
            <person name="Delaroque N."/>
            <person name="Dittami S.M."/>
            <person name="Doulbeau S."/>
            <person name="Elias M."/>
            <person name="Farnham G."/>
            <person name="Gachon C.M."/>
            <person name="Gschloessl B."/>
            <person name="Heesch S."/>
            <person name="Jabbari K."/>
            <person name="Jubin C."/>
            <person name="Kawai H."/>
            <person name="Kimura K."/>
            <person name="Kloareg B."/>
            <person name="Kupper F.C."/>
            <person name="Lang D."/>
            <person name="Le Bail A."/>
            <person name="Leblanc C."/>
            <person name="Lerouge P."/>
            <person name="Lohr M."/>
            <person name="Lopez P.J."/>
            <person name="Martens C."/>
            <person name="Maumus F."/>
            <person name="Michel G."/>
            <person name="Miranda-Saavedra D."/>
            <person name="Morales J."/>
            <person name="Moreau H."/>
            <person name="Motomura T."/>
            <person name="Nagasato C."/>
            <person name="Napoli C.A."/>
            <person name="Nelson D.R."/>
            <person name="Nyvall-Collen P."/>
            <person name="Peters A.F."/>
            <person name="Pommier C."/>
            <person name="Potin P."/>
            <person name="Poulain J."/>
            <person name="Quesneville H."/>
            <person name="Read B."/>
            <person name="Rensing S.A."/>
            <person name="Ritter A."/>
            <person name="Rousvoal S."/>
            <person name="Samanta M."/>
            <person name="Samson G."/>
            <person name="Schroeder D.C."/>
            <person name="Segurens B."/>
            <person name="Strittmatter M."/>
            <person name="Tonon T."/>
            <person name="Tregear J.W."/>
            <person name="Valentin K."/>
            <person name="von Dassow P."/>
            <person name="Yamagishi T."/>
            <person name="Van de Peer Y."/>
            <person name="Wincker P."/>
        </authorList>
    </citation>
    <scope>NUCLEOTIDE SEQUENCE [LARGE SCALE GENOMIC DNA]</scope>
    <source>
        <strain evidence="7">Ec32 / CCAP1310/4</strain>
    </source>
</reference>
<dbReference type="GO" id="GO:0006265">
    <property type="term" value="P:DNA topological change"/>
    <property type="evidence" value="ECO:0007669"/>
    <property type="project" value="InterPro"/>
</dbReference>
<dbReference type="SUPFAM" id="SSF56712">
    <property type="entry name" value="Prokaryotic type I DNA topoisomerase"/>
    <property type="match status" value="1"/>
</dbReference>
<feature type="compositionally biased region" description="Basic and acidic residues" evidence="4">
    <location>
        <begin position="280"/>
        <end position="308"/>
    </location>
</feature>
<dbReference type="EMBL" id="FN649727">
    <property type="protein sequence ID" value="CBJ25717.1"/>
    <property type="molecule type" value="Genomic_DNA"/>
</dbReference>
<name>D7G724_ECTSI</name>
<dbReference type="InterPro" id="IPR013824">
    <property type="entry name" value="Topo_IA_cen_sub1"/>
</dbReference>
<evidence type="ECO:0000256" key="2">
    <source>
        <dbReference type="ARBA" id="ARBA00023125"/>
    </source>
</evidence>
<dbReference type="PANTHER" id="PTHR42785">
    <property type="entry name" value="DNA TOPOISOMERASE, TYPE IA, CORE"/>
    <property type="match status" value="1"/>
</dbReference>
<dbReference type="InterPro" id="IPR013826">
    <property type="entry name" value="Topo_IA_cen_sub3"/>
</dbReference>
<dbReference type="InParanoid" id="D7G724"/>
<keyword evidence="7" id="KW-1185">Reference proteome</keyword>
<dbReference type="AlphaFoldDB" id="D7G724"/>
<dbReference type="SMART" id="SM00437">
    <property type="entry name" value="TOP1Ac"/>
    <property type="match status" value="1"/>
</dbReference>
<dbReference type="Gene3D" id="1.10.460.10">
    <property type="entry name" value="Topoisomerase I, domain 2"/>
    <property type="match status" value="1"/>
</dbReference>
<dbReference type="Proteomes" id="UP000002630">
    <property type="component" value="Linkage Group LG02"/>
</dbReference>
<sequence length="308" mass="31527">MHMPLMRALNKVWGGGGGGRSFEARLVEVGSKAIVTGKDFHPDTVEMKAGTSRFGESVGRGGVAVVPQGGQGRQEMGQAAAPGALHSVHALPEVEPKAPAGSGSDHEGSAGDAKAVKVKGSQEAHEAIRPALQVVGAVPAATDTPDGNPAGGEEEEAGSGAGSASVSSGGGGGGGLEEQHRAPYDLVYRRTLASAMAESEADLTTVSLGAGGVSLGDGEEVVDVVLKASGMTTLFEGFLKISRRPHPHPARFSEASFIKELEAKGVGRPSTYANLREHHRYPSHEDVRKPAGTEPDAKPDGLRDGRPA</sequence>
<dbReference type="GO" id="GO:0003917">
    <property type="term" value="F:DNA topoisomerase type I (single strand cut, ATP-independent) activity"/>
    <property type="evidence" value="ECO:0007669"/>
    <property type="project" value="InterPro"/>
</dbReference>
<keyword evidence="2" id="KW-0238">DNA-binding</keyword>
<feature type="region of interest" description="Disordered" evidence="4">
    <location>
        <begin position="95"/>
        <end position="179"/>
    </location>
</feature>
<dbReference type="PRINTS" id="PR00417">
    <property type="entry name" value="PRTPISMRASEI"/>
</dbReference>